<dbReference type="PANTHER" id="PTHR36608:SF1">
    <property type="entry name" value="POLYPHENOL OXIDASE C, CHLOROPLASTIC-LIKE"/>
    <property type="match status" value="1"/>
</dbReference>
<proteinExistence type="predicted"/>
<evidence type="ECO:0000259" key="1">
    <source>
        <dbReference type="Pfam" id="PF12143"/>
    </source>
</evidence>
<keyword evidence="3" id="KW-1185">Reference proteome</keyword>
<dbReference type="AlphaFoldDB" id="A0AA89B7E3"/>
<protein>
    <recommendedName>
        <fullName evidence="1">Polyphenol oxidase C-terminal domain-containing protein</fullName>
    </recommendedName>
</protein>
<gene>
    <name evidence="2" type="ORF">RJ639_041108</name>
</gene>
<comment type="caution">
    <text evidence="2">The sequence shown here is derived from an EMBL/GenBank/DDBJ whole genome shotgun (WGS) entry which is preliminary data.</text>
</comment>
<dbReference type="Proteomes" id="UP001188597">
    <property type="component" value="Unassembled WGS sequence"/>
</dbReference>
<evidence type="ECO:0000313" key="3">
    <source>
        <dbReference type="Proteomes" id="UP001188597"/>
    </source>
</evidence>
<dbReference type="Pfam" id="PF12143">
    <property type="entry name" value="PPO1_KFDV"/>
    <property type="match status" value="1"/>
</dbReference>
<accession>A0AA89B7E3</accession>
<dbReference type="GO" id="GO:0004097">
    <property type="term" value="F:catechol oxidase activity"/>
    <property type="evidence" value="ECO:0007669"/>
    <property type="project" value="InterPro"/>
</dbReference>
<sequence length="49" mass="5145">MKTRTCLRLGISEPLEGLGAEGDDALVVTLVPRSGSQDLTVASVKIEFA</sequence>
<name>A0AA89B7E3_9ASTE</name>
<organism evidence="2 3">
    <name type="scientific">Escallonia herrerae</name>
    <dbReference type="NCBI Taxonomy" id="1293975"/>
    <lineage>
        <taxon>Eukaryota</taxon>
        <taxon>Viridiplantae</taxon>
        <taxon>Streptophyta</taxon>
        <taxon>Embryophyta</taxon>
        <taxon>Tracheophyta</taxon>
        <taxon>Spermatophyta</taxon>
        <taxon>Magnoliopsida</taxon>
        <taxon>eudicotyledons</taxon>
        <taxon>Gunneridae</taxon>
        <taxon>Pentapetalae</taxon>
        <taxon>asterids</taxon>
        <taxon>campanulids</taxon>
        <taxon>Escalloniales</taxon>
        <taxon>Escalloniaceae</taxon>
        <taxon>Escallonia</taxon>
    </lineage>
</organism>
<evidence type="ECO:0000313" key="2">
    <source>
        <dbReference type="EMBL" id="KAK3027287.1"/>
    </source>
</evidence>
<dbReference type="EMBL" id="JAVXUP010000467">
    <property type="protein sequence ID" value="KAK3027287.1"/>
    <property type="molecule type" value="Genomic_DNA"/>
</dbReference>
<feature type="domain" description="Polyphenol oxidase C-terminal" evidence="1">
    <location>
        <begin position="2"/>
        <end position="48"/>
    </location>
</feature>
<dbReference type="InterPro" id="IPR022740">
    <property type="entry name" value="Polyphenol_oxidase_C"/>
</dbReference>
<dbReference type="PANTHER" id="PTHR36608">
    <property type="entry name" value="POLYPHENOL OXIDASE C, CHLOROPLASTIC-LIKE"/>
    <property type="match status" value="1"/>
</dbReference>
<reference evidence="2" key="1">
    <citation type="submission" date="2022-12" db="EMBL/GenBank/DDBJ databases">
        <title>Draft genome assemblies for two species of Escallonia (Escalloniales).</title>
        <authorList>
            <person name="Chanderbali A."/>
            <person name="Dervinis C."/>
            <person name="Anghel I."/>
            <person name="Soltis D."/>
            <person name="Soltis P."/>
            <person name="Zapata F."/>
        </authorList>
    </citation>
    <scope>NUCLEOTIDE SEQUENCE</scope>
    <source>
        <strain evidence="2">UCBG64.0493</strain>
        <tissue evidence="2">Leaf</tissue>
    </source>
</reference>